<dbReference type="AlphaFoldDB" id="A0A9D4UQ84"/>
<dbReference type="Proteomes" id="UP000886520">
    <property type="component" value="Chromosome 13"/>
</dbReference>
<dbReference type="FunFam" id="3.80.10.10:FF:000041">
    <property type="entry name" value="LRR receptor-like serine/threonine-protein kinase ERECTA"/>
    <property type="match status" value="1"/>
</dbReference>
<keyword evidence="6" id="KW-0472">Membrane</keyword>
<comment type="caution">
    <text evidence="9">The sequence shown here is derived from an EMBL/GenBank/DDBJ whole genome shotgun (WGS) entry which is preliminary data.</text>
</comment>
<evidence type="ECO:0000256" key="2">
    <source>
        <dbReference type="ARBA" id="ARBA00022475"/>
    </source>
</evidence>
<feature type="chain" id="PRO_5038433016" evidence="8">
    <location>
        <begin position="22"/>
        <end position="472"/>
    </location>
</feature>
<proteinExistence type="predicted"/>
<keyword evidence="4 8" id="KW-0732">Signal</keyword>
<dbReference type="SMART" id="SM00369">
    <property type="entry name" value="LRR_TYP"/>
    <property type="match status" value="7"/>
</dbReference>
<dbReference type="GO" id="GO:0005886">
    <property type="term" value="C:plasma membrane"/>
    <property type="evidence" value="ECO:0007669"/>
    <property type="project" value="UniProtKB-SubCell"/>
</dbReference>
<dbReference type="FunFam" id="3.80.10.10:FF:000269">
    <property type="entry name" value="Piriformospora indica-insensitive protein 2"/>
    <property type="match status" value="1"/>
</dbReference>
<dbReference type="PANTHER" id="PTHR48004">
    <property type="entry name" value="OS01G0149700 PROTEIN"/>
    <property type="match status" value="1"/>
</dbReference>
<dbReference type="PRINTS" id="PR00019">
    <property type="entry name" value="LEURICHRPT"/>
</dbReference>
<dbReference type="GO" id="GO:0051707">
    <property type="term" value="P:response to other organism"/>
    <property type="evidence" value="ECO:0007669"/>
    <property type="project" value="UniProtKB-ARBA"/>
</dbReference>
<evidence type="ECO:0000256" key="8">
    <source>
        <dbReference type="SAM" id="SignalP"/>
    </source>
</evidence>
<evidence type="ECO:0000256" key="1">
    <source>
        <dbReference type="ARBA" id="ARBA00004236"/>
    </source>
</evidence>
<dbReference type="SUPFAM" id="SSF52058">
    <property type="entry name" value="L domain-like"/>
    <property type="match status" value="1"/>
</dbReference>
<evidence type="ECO:0000256" key="6">
    <source>
        <dbReference type="ARBA" id="ARBA00023136"/>
    </source>
</evidence>
<evidence type="ECO:0000256" key="3">
    <source>
        <dbReference type="ARBA" id="ARBA00022614"/>
    </source>
</evidence>
<comment type="subcellular location">
    <subcellularLocation>
        <location evidence="1">Cell membrane</location>
    </subcellularLocation>
</comment>
<accession>A0A9D4UQ84</accession>
<dbReference type="InterPro" id="IPR032675">
    <property type="entry name" value="LRR_dom_sf"/>
</dbReference>
<dbReference type="Pfam" id="PF00560">
    <property type="entry name" value="LRR_1"/>
    <property type="match status" value="4"/>
</dbReference>
<dbReference type="InterPro" id="IPR001611">
    <property type="entry name" value="Leu-rich_rpt"/>
</dbReference>
<keyword evidence="7" id="KW-0325">Glycoprotein</keyword>
<reference evidence="9" key="1">
    <citation type="submission" date="2021-01" db="EMBL/GenBank/DDBJ databases">
        <title>Adiantum capillus-veneris genome.</title>
        <authorList>
            <person name="Fang Y."/>
            <person name="Liao Q."/>
        </authorList>
    </citation>
    <scope>NUCLEOTIDE SEQUENCE</scope>
    <source>
        <strain evidence="9">H3</strain>
        <tissue evidence="9">Leaf</tissue>
    </source>
</reference>
<dbReference type="InterPro" id="IPR052941">
    <property type="entry name" value="StomDev_PlantInt_Reg"/>
</dbReference>
<keyword evidence="10" id="KW-1185">Reference proteome</keyword>
<dbReference type="EMBL" id="JABFUD020000013">
    <property type="protein sequence ID" value="KAI5071930.1"/>
    <property type="molecule type" value="Genomic_DNA"/>
</dbReference>
<dbReference type="PANTHER" id="PTHR48004:SF42">
    <property type="entry name" value="PROTEIN TOO MANY MOUTHS-RELATED"/>
    <property type="match status" value="1"/>
</dbReference>
<dbReference type="PROSITE" id="PS51450">
    <property type="entry name" value="LRR"/>
    <property type="match status" value="1"/>
</dbReference>
<keyword evidence="5" id="KW-0677">Repeat</keyword>
<dbReference type="InterPro" id="IPR003591">
    <property type="entry name" value="Leu-rich_rpt_typical-subtyp"/>
</dbReference>
<dbReference type="Pfam" id="PF13855">
    <property type="entry name" value="LRR_8"/>
    <property type="match status" value="1"/>
</dbReference>
<evidence type="ECO:0000256" key="7">
    <source>
        <dbReference type="ARBA" id="ARBA00023180"/>
    </source>
</evidence>
<name>A0A9D4UQ84_ADICA</name>
<sequence length="472" mass="51301">MPINVLLALMATFWLAARATAVSRTDPDELQAVYDIMAATGNGWAVHIPDVCKGRWHGIECSPPDANSTLHITSLSFGVLSDDTAFPICNKHAFISPAIARLSHLRRLFFYKCCTANPQPIPAEAIASLGPSLEVLVLRQNGHVGAIPESLLSNLTNLHTLDLHGNSLSSPIPPSLGLLHNLLLLDLSRNQLSAALPFSLSQLTSLRVLDLSFNGLQGLLLDNIISQMTSLKKLDLGHNNFTGILPSLGFQSLQNLLLLDLSFNSFEGSLPPQLGQLGSLQALILDNAGQLGSEIPVTFQHLAQLEVLVMTSSGLVGEIPDIFYMMGKLKVLRMDNNKLTGAIPISLANLEELGELRLSHNRLAGTLPFSRDFVWRLGQHLHVNDNTNLCFHKALGPMALKGIHECKNSLISELLVEKAEGSPSPLTSHNPPPHRSPFFSHPLLHTSNTLKHSLPISIPLRILFLIGLALLF</sequence>
<keyword evidence="3" id="KW-0433">Leucine-rich repeat</keyword>
<gene>
    <name evidence="9" type="ORF">GOP47_0014181</name>
</gene>
<evidence type="ECO:0000313" key="10">
    <source>
        <dbReference type="Proteomes" id="UP000886520"/>
    </source>
</evidence>
<feature type="signal peptide" evidence="8">
    <location>
        <begin position="1"/>
        <end position="21"/>
    </location>
</feature>
<protein>
    <submittedName>
        <fullName evidence="9">Uncharacterized protein</fullName>
    </submittedName>
</protein>
<evidence type="ECO:0000256" key="5">
    <source>
        <dbReference type="ARBA" id="ARBA00022737"/>
    </source>
</evidence>
<evidence type="ECO:0000313" key="9">
    <source>
        <dbReference type="EMBL" id="KAI5071930.1"/>
    </source>
</evidence>
<dbReference type="OrthoDB" id="676979at2759"/>
<organism evidence="9 10">
    <name type="scientific">Adiantum capillus-veneris</name>
    <name type="common">Maidenhair fern</name>
    <dbReference type="NCBI Taxonomy" id="13818"/>
    <lineage>
        <taxon>Eukaryota</taxon>
        <taxon>Viridiplantae</taxon>
        <taxon>Streptophyta</taxon>
        <taxon>Embryophyta</taxon>
        <taxon>Tracheophyta</taxon>
        <taxon>Polypodiopsida</taxon>
        <taxon>Polypodiidae</taxon>
        <taxon>Polypodiales</taxon>
        <taxon>Pteridineae</taxon>
        <taxon>Pteridaceae</taxon>
        <taxon>Vittarioideae</taxon>
        <taxon>Adiantum</taxon>
    </lineage>
</organism>
<dbReference type="Gene3D" id="3.80.10.10">
    <property type="entry name" value="Ribonuclease Inhibitor"/>
    <property type="match status" value="2"/>
</dbReference>
<keyword evidence="2" id="KW-1003">Cell membrane</keyword>
<evidence type="ECO:0000256" key="4">
    <source>
        <dbReference type="ARBA" id="ARBA00022729"/>
    </source>
</evidence>